<reference evidence="1" key="2">
    <citation type="submission" date="2023-05" db="EMBL/GenBank/DDBJ databases">
        <authorList>
            <consortium name="Lawrence Berkeley National Laboratory"/>
            <person name="Steindorff A."/>
            <person name="Hensen N."/>
            <person name="Bonometti L."/>
            <person name="Westerberg I."/>
            <person name="Brannstrom I.O."/>
            <person name="Guillou S."/>
            <person name="Cros-Aarteil S."/>
            <person name="Calhoun S."/>
            <person name="Haridas S."/>
            <person name="Kuo A."/>
            <person name="Mondo S."/>
            <person name="Pangilinan J."/>
            <person name="Riley R."/>
            <person name="Labutti K."/>
            <person name="Andreopoulos B."/>
            <person name="Lipzen A."/>
            <person name="Chen C."/>
            <person name="Yanf M."/>
            <person name="Daum C."/>
            <person name="Ng V."/>
            <person name="Clum A."/>
            <person name="Ohm R."/>
            <person name="Martin F."/>
            <person name="Silar P."/>
            <person name="Natvig D."/>
            <person name="Lalanne C."/>
            <person name="Gautier V."/>
            <person name="Ament-Velasquez S.L."/>
            <person name="Kruys A."/>
            <person name="Hutchinson M.I."/>
            <person name="Powell A.J."/>
            <person name="Barry K."/>
            <person name="Miller A.N."/>
            <person name="Grigoriev I.V."/>
            <person name="Debuchy R."/>
            <person name="Gladieux P."/>
            <person name="Thoren M.H."/>
            <person name="Johannesson H."/>
        </authorList>
    </citation>
    <scope>NUCLEOTIDE SEQUENCE</scope>
    <source>
        <strain evidence="1">CBS 315.58</strain>
    </source>
</reference>
<reference evidence="1" key="1">
    <citation type="journal article" date="2023" name="Mol. Phylogenet. Evol.">
        <title>Genome-scale phylogeny and comparative genomics of the fungal order Sordariales.</title>
        <authorList>
            <person name="Hensen N."/>
            <person name="Bonometti L."/>
            <person name="Westerberg I."/>
            <person name="Brannstrom I.O."/>
            <person name="Guillou S."/>
            <person name="Cros-Aarteil S."/>
            <person name="Calhoun S."/>
            <person name="Haridas S."/>
            <person name="Kuo A."/>
            <person name="Mondo S."/>
            <person name="Pangilinan J."/>
            <person name="Riley R."/>
            <person name="LaButti K."/>
            <person name="Andreopoulos B."/>
            <person name="Lipzen A."/>
            <person name="Chen C."/>
            <person name="Yan M."/>
            <person name="Daum C."/>
            <person name="Ng V."/>
            <person name="Clum A."/>
            <person name="Steindorff A."/>
            <person name="Ohm R.A."/>
            <person name="Martin F."/>
            <person name="Silar P."/>
            <person name="Natvig D.O."/>
            <person name="Lalanne C."/>
            <person name="Gautier V."/>
            <person name="Ament-Velasquez S.L."/>
            <person name="Kruys A."/>
            <person name="Hutchinson M.I."/>
            <person name="Powell A.J."/>
            <person name="Barry K."/>
            <person name="Miller A.N."/>
            <person name="Grigoriev I.V."/>
            <person name="Debuchy R."/>
            <person name="Gladieux P."/>
            <person name="Hiltunen Thoren M."/>
            <person name="Johannesson H."/>
        </authorList>
    </citation>
    <scope>NUCLEOTIDE SEQUENCE</scope>
    <source>
        <strain evidence="1">CBS 315.58</strain>
    </source>
</reference>
<dbReference type="AlphaFoldDB" id="A0AAN6XXU6"/>
<accession>A0AAN6XXU6</accession>
<keyword evidence="2" id="KW-1185">Reference proteome</keyword>
<evidence type="ECO:0000313" key="1">
    <source>
        <dbReference type="EMBL" id="KAK4205632.1"/>
    </source>
</evidence>
<name>A0AAN6XXU6_9PEZI</name>
<gene>
    <name evidence="1" type="ORF">QBC40DRAFT_248801</name>
</gene>
<evidence type="ECO:0000313" key="2">
    <source>
        <dbReference type="Proteomes" id="UP001303160"/>
    </source>
</evidence>
<dbReference type="Proteomes" id="UP001303160">
    <property type="component" value="Unassembled WGS sequence"/>
</dbReference>
<protein>
    <submittedName>
        <fullName evidence="1">Uncharacterized protein</fullName>
    </submittedName>
</protein>
<organism evidence="1 2">
    <name type="scientific">Triangularia verruculosa</name>
    <dbReference type="NCBI Taxonomy" id="2587418"/>
    <lineage>
        <taxon>Eukaryota</taxon>
        <taxon>Fungi</taxon>
        <taxon>Dikarya</taxon>
        <taxon>Ascomycota</taxon>
        <taxon>Pezizomycotina</taxon>
        <taxon>Sordariomycetes</taxon>
        <taxon>Sordariomycetidae</taxon>
        <taxon>Sordariales</taxon>
        <taxon>Podosporaceae</taxon>
        <taxon>Triangularia</taxon>
    </lineage>
</organism>
<comment type="caution">
    <text evidence="1">The sequence shown here is derived from an EMBL/GenBank/DDBJ whole genome shotgun (WGS) entry which is preliminary data.</text>
</comment>
<proteinExistence type="predicted"/>
<dbReference type="EMBL" id="MU863875">
    <property type="protein sequence ID" value="KAK4205632.1"/>
    <property type="molecule type" value="Genomic_DNA"/>
</dbReference>
<sequence length="193" mass="21445">MGRSLTKWDADTHMAILMAMCHHMKPTKADCVEIAAICRKEGGYTFTGGALRYGFILHYCWSDQVVGSQTRTCGTRLSDHRVRISASMSPALFAGYFFFLSSRFPQILLPTLPRTTHTSCPLRLHTHLKPFSISTMAPGRVPSGKPATIWDHEAHLTLLQAIIESGTVKVADWDAIIPLVNRRGYYYTAGAAM</sequence>